<keyword evidence="4" id="KW-0342">GTP-binding</keyword>
<dbReference type="GO" id="GO:0005525">
    <property type="term" value="F:GTP binding"/>
    <property type="evidence" value="ECO:0007669"/>
    <property type="project" value="UniProtKB-KW"/>
</dbReference>
<feature type="transmembrane region" description="Helical" evidence="7">
    <location>
        <begin position="295"/>
        <end position="314"/>
    </location>
</feature>
<comment type="similarity">
    <text evidence="1">Belongs to the GPN-loop GTPase family.</text>
</comment>
<dbReference type="GO" id="GO:0003924">
    <property type="term" value="F:GTPase activity"/>
    <property type="evidence" value="ECO:0007669"/>
    <property type="project" value="InterPro"/>
</dbReference>
<dbReference type="PANTHER" id="PTHR46880:SF5">
    <property type="entry name" value="DUF4371 DOMAIN-CONTAINING PROTEIN"/>
    <property type="match status" value="1"/>
</dbReference>
<dbReference type="InterPro" id="IPR030230">
    <property type="entry name" value="Gpn1/Npa3/XAB1"/>
</dbReference>
<keyword evidence="3" id="KW-0378">Hydrolase</keyword>
<dbReference type="AlphaFoldDB" id="A0A9Q1H690"/>
<keyword evidence="7" id="KW-0812">Transmembrane</keyword>
<keyword evidence="7" id="KW-0472">Membrane</keyword>
<dbReference type="InterPro" id="IPR027417">
    <property type="entry name" value="P-loop_NTPase"/>
</dbReference>
<gene>
    <name evidence="8" type="ORF">HOLleu_21101</name>
</gene>
<evidence type="ECO:0000256" key="2">
    <source>
        <dbReference type="ARBA" id="ARBA00022741"/>
    </source>
</evidence>
<dbReference type="PANTHER" id="PTHR46880">
    <property type="entry name" value="RAS-ASSOCIATING DOMAIN-CONTAINING PROTEIN"/>
    <property type="match status" value="1"/>
</dbReference>
<feature type="coiled-coil region" evidence="5">
    <location>
        <begin position="825"/>
        <end position="857"/>
    </location>
</feature>
<dbReference type="EMBL" id="JAIZAY010000010">
    <property type="protein sequence ID" value="KAJ8034318.1"/>
    <property type="molecule type" value="Genomic_DNA"/>
</dbReference>
<comment type="caution">
    <text evidence="8">The sequence shown here is derived from an EMBL/GenBank/DDBJ whole genome shotgun (WGS) entry which is preliminary data.</text>
</comment>
<dbReference type="CDD" id="cd17870">
    <property type="entry name" value="GPN1"/>
    <property type="match status" value="1"/>
</dbReference>
<protein>
    <submittedName>
        <fullName evidence="8">GPN-loop GTPase 1</fullName>
    </submittedName>
</protein>
<dbReference type="InterPro" id="IPR012337">
    <property type="entry name" value="RNaseH-like_sf"/>
</dbReference>
<evidence type="ECO:0000256" key="5">
    <source>
        <dbReference type="SAM" id="Coils"/>
    </source>
</evidence>
<sequence length="938" mass="107136">MSEHQLEKMKKYFKTSFFIAQYGKPFSDFKLLMELQLHNFGDDDQSKLYTSYLSDKQCKEFIDHIAADILEKNVTTQLDDDCFISILADGSTDRSNTEQEIIFVSMLNNNRAVTQFVTLASVPQANAENIAKELIVTLTDKLKLKNWKNNLVSCCFDGASVNLGCKSGVAVRLTEGAPHIISVHCCAHRLELAIKNIEEPLITEVEKVVQDCYLFYRWSVKNWGELQKVGSLLKISVKRPAKLIGVRWLAHHYRAINAVRFNWPAIVTHLNNVGSSCSADASLKKREQAMTLLDMLRALVFVFMTNFLCSYFAILKEMSLTLQKNDITVDQVVDKVQCVKKSLLKLKMEKELNETIHKDVQIITDTDNKIKVTYHVNKAILQVKNAAVKVIDETVKNIDDRFESFTNHKVIRAAAIINPHNWPTDNEIDAYGDEQLTDIFNHYQSILEARHVNLSAAKLQWLELKRLILRKKRRWKIDCENQEDGESTTTEMWASVLGDEELLTRFDQIFPIIRILLVLPVHTAELERGFSQMNVVMNEKRTNLKTNSLNSLLTIKLSNIDYMTYDPVGAILKWSPWSGKRRRPDSKPYGKRPKKDFGTAQRLTAHLHAKKQPPYVINLDPAVYETSYPANIDIRDTVKYKEVMKQFGLGPNGGIMTSLNLFATRFDQVMGFVDKLESDTKYVVLDTPGQIEVFTWSASGAIISETLRVWGSIDLLILIFICNYNWREGGAGWCILYKYKLPFIVIMNKIDIVSHEFAVEWMQDFESFQDALNQETSYTSNLTRSMSLVLDEFYQNLRVVGVSSVTGEGMDNFFKAVHEAVEEYKKEYKPEYERIKKEKQEAEQKEKDSQLKKLATDMKDTEVSLAAKTDDVSEVQMNKLGLSVGGGGDRDEDDEEDDREGQEATKEAASFKRFLESQGASSIEPTTEGDVRKMSENS</sequence>
<keyword evidence="2" id="KW-0547">Nucleotide-binding</keyword>
<dbReference type="InterPro" id="IPR004130">
    <property type="entry name" value="Gpn"/>
</dbReference>
<evidence type="ECO:0000256" key="3">
    <source>
        <dbReference type="ARBA" id="ARBA00022801"/>
    </source>
</evidence>
<dbReference type="OrthoDB" id="243313at2759"/>
<evidence type="ECO:0000256" key="7">
    <source>
        <dbReference type="SAM" id="Phobius"/>
    </source>
</evidence>
<accession>A0A9Q1H690</accession>
<evidence type="ECO:0000313" key="9">
    <source>
        <dbReference type="Proteomes" id="UP001152320"/>
    </source>
</evidence>
<evidence type="ECO:0000256" key="6">
    <source>
        <dbReference type="SAM" id="MobiDB-lite"/>
    </source>
</evidence>
<keyword evidence="5" id="KW-0175">Coiled coil</keyword>
<feature type="compositionally biased region" description="Acidic residues" evidence="6">
    <location>
        <begin position="890"/>
        <end position="900"/>
    </location>
</feature>
<dbReference type="SUPFAM" id="SSF52540">
    <property type="entry name" value="P-loop containing nucleoside triphosphate hydrolases"/>
    <property type="match status" value="1"/>
</dbReference>
<dbReference type="Proteomes" id="UP001152320">
    <property type="component" value="Chromosome 10"/>
</dbReference>
<feature type="compositionally biased region" description="Basic and acidic residues" evidence="6">
    <location>
        <begin position="929"/>
        <end position="938"/>
    </location>
</feature>
<keyword evidence="7" id="KW-1133">Transmembrane helix</keyword>
<keyword evidence="9" id="KW-1185">Reference proteome</keyword>
<evidence type="ECO:0000313" key="8">
    <source>
        <dbReference type="EMBL" id="KAJ8034318.1"/>
    </source>
</evidence>
<dbReference type="Pfam" id="PF03029">
    <property type="entry name" value="ATP_bind_1"/>
    <property type="match status" value="1"/>
</dbReference>
<evidence type="ECO:0000256" key="4">
    <source>
        <dbReference type="ARBA" id="ARBA00023134"/>
    </source>
</evidence>
<organism evidence="8 9">
    <name type="scientific">Holothuria leucospilota</name>
    <name type="common">Black long sea cucumber</name>
    <name type="synonym">Mertensiothuria leucospilota</name>
    <dbReference type="NCBI Taxonomy" id="206669"/>
    <lineage>
        <taxon>Eukaryota</taxon>
        <taxon>Metazoa</taxon>
        <taxon>Echinodermata</taxon>
        <taxon>Eleutherozoa</taxon>
        <taxon>Echinozoa</taxon>
        <taxon>Holothuroidea</taxon>
        <taxon>Aspidochirotacea</taxon>
        <taxon>Aspidochirotida</taxon>
        <taxon>Holothuriidae</taxon>
        <taxon>Holothuria</taxon>
    </lineage>
</organism>
<evidence type="ECO:0000256" key="1">
    <source>
        <dbReference type="ARBA" id="ARBA00005290"/>
    </source>
</evidence>
<proteinExistence type="inferred from homology"/>
<feature type="region of interest" description="Disordered" evidence="6">
    <location>
        <begin position="865"/>
        <end position="938"/>
    </location>
</feature>
<dbReference type="SUPFAM" id="SSF53098">
    <property type="entry name" value="Ribonuclease H-like"/>
    <property type="match status" value="1"/>
</dbReference>
<reference evidence="8" key="1">
    <citation type="submission" date="2021-10" db="EMBL/GenBank/DDBJ databases">
        <title>Tropical sea cucumber genome reveals ecological adaptation and Cuvierian tubules defense mechanism.</title>
        <authorList>
            <person name="Chen T."/>
        </authorList>
    </citation>
    <scope>NUCLEOTIDE SEQUENCE</scope>
    <source>
        <strain evidence="8">Nanhai2018</strain>
        <tissue evidence="8">Muscle</tissue>
    </source>
</reference>
<dbReference type="Gene3D" id="3.40.50.300">
    <property type="entry name" value="P-loop containing nucleotide triphosphate hydrolases"/>
    <property type="match status" value="1"/>
</dbReference>
<feature type="compositionally biased region" description="Basic and acidic residues" evidence="6">
    <location>
        <begin position="901"/>
        <end position="915"/>
    </location>
</feature>
<name>A0A9Q1H690_HOLLE</name>